<dbReference type="InterPro" id="IPR003265">
    <property type="entry name" value="HhH-GPD_domain"/>
</dbReference>
<name>A0A518HQ10_9BACT</name>
<evidence type="ECO:0000256" key="1">
    <source>
        <dbReference type="ARBA" id="ARBA00000086"/>
    </source>
</evidence>
<dbReference type="Gene3D" id="1.10.340.30">
    <property type="entry name" value="Hypothetical protein, domain 2"/>
    <property type="match status" value="1"/>
</dbReference>
<gene>
    <name evidence="6" type="primary">alkA</name>
    <name evidence="6" type="ORF">Enr13x_27280</name>
</gene>
<dbReference type="RefSeq" id="WP_145386588.1">
    <property type="nucleotide sequence ID" value="NZ_CP037423.1"/>
</dbReference>
<dbReference type="GO" id="GO:0032993">
    <property type="term" value="C:protein-DNA complex"/>
    <property type="evidence" value="ECO:0007669"/>
    <property type="project" value="TreeGrafter"/>
</dbReference>
<dbReference type="OrthoDB" id="9785929at2"/>
<evidence type="ECO:0000256" key="2">
    <source>
        <dbReference type="ARBA" id="ARBA00012000"/>
    </source>
</evidence>
<evidence type="ECO:0000313" key="7">
    <source>
        <dbReference type="Proteomes" id="UP000319004"/>
    </source>
</evidence>
<dbReference type="GO" id="GO:0032131">
    <property type="term" value="F:alkylated DNA binding"/>
    <property type="evidence" value="ECO:0007669"/>
    <property type="project" value="TreeGrafter"/>
</dbReference>
<reference evidence="6 7" key="1">
    <citation type="submission" date="2019-03" db="EMBL/GenBank/DDBJ databases">
        <title>Deep-cultivation of Planctomycetes and their phenomic and genomic characterization uncovers novel biology.</title>
        <authorList>
            <person name="Wiegand S."/>
            <person name="Jogler M."/>
            <person name="Boedeker C."/>
            <person name="Pinto D."/>
            <person name="Vollmers J."/>
            <person name="Rivas-Marin E."/>
            <person name="Kohn T."/>
            <person name="Peeters S.H."/>
            <person name="Heuer A."/>
            <person name="Rast P."/>
            <person name="Oberbeckmann S."/>
            <person name="Bunk B."/>
            <person name="Jeske O."/>
            <person name="Meyerdierks A."/>
            <person name="Storesund J.E."/>
            <person name="Kallscheuer N."/>
            <person name="Luecker S."/>
            <person name="Lage O.M."/>
            <person name="Pohl T."/>
            <person name="Merkel B.J."/>
            <person name="Hornburger P."/>
            <person name="Mueller R.-W."/>
            <person name="Bruemmer F."/>
            <person name="Labrenz M."/>
            <person name="Spormann A.M."/>
            <person name="Op den Camp H."/>
            <person name="Overmann J."/>
            <person name="Amann R."/>
            <person name="Jetten M.S.M."/>
            <person name="Mascher T."/>
            <person name="Medema M.H."/>
            <person name="Devos D.P."/>
            <person name="Kaster A.-K."/>
            <person name="Ovreas L."/>
            <person name="Rohde M."/>
            <person name="Galperin M.Y."/>
            <person name="Jogler C."/>
        </authorList>
    </citation>
    <scope>NUCLEOTIDE SEQUENCE [LARGE SCALE GENOMIC DNA]</scope>
    <source>
        <strain evidence="6 7">Enr13</strain>
    </source>
</reference>
<organism evidence="6 7">
    <name type="scientific">Stieleria neptunia</name>
    <dbReference type="NCBI Taxonomy" id="2527979"/>
    <lineage>
        <taxon>Bacteria</taxon>
        <taxon>Pseudomonadati</taxon>
        <taxon>Planctomycetota</taxon>
        <taxon>Planctomycetia</taxon>
        <taxon>Pirellulales</taxon>
        <taxon>Pirellulaceae</taxon>
        <taxon>Stieleria</taxon>
    </lineage>
</organism>
<keyword evidence="4" id="KW-0234">DNA repair</keyword>
<dbReference type="Pfam" id="PF00730">
    <property type="entry name" value="HhH-GPD"/>
    <property type="match status" value="1"/>
</dbReference>
<evidence type="ECO:0000259" key="5">
    <source>
        <dbReference type="SMART" id="SM00478"/>
    </source>
</evidence>
<dbReference type="AlphaFoldDB" id="A0A518HQ10"/>
<dbReference type="SUPFAM" id="SSF48150">
    <property type="entry name" value="DNA-glycosylase"/>
    <property type="match status" value="1"/>
</dbReference>
<dbReference type="Gene3D" id="1.10.1670.40">
    <property type="match status" value="1"/>
</dbReference>
<evidence type="ECO:0000256" key="3">
    <source>
        <dbReference type="ARBA" id="ARBA00022763"/>
    </source>
</evidence>
<dbReference type="EMBL" id="CP037423">
    <property type="protein sequence ID" value="QDV42877.1"/>
    <property type="molecule type" value="Genomic_DNA"/>
</dbReference>
<sequence>MSRSPQRKPIRLTQKSLAEGAVRLAEGDPVLRKIHRRLGPPPLLRRSATYATFVHIILEQQVSVESAKATFDRVVGICRGELSPRAVRDLADQRLRELGFSRQKARYALALADACLAGDFDVDALARLDDETVRSQIVAQLGLGNWSADVFLMMALQRPDILPLGDLALVKGIQEIDQTEYESGQQIADRAESWRPLRSIATRMVWQWYVHQRGRDIF</sequence>
<comment type="catalytic activity">
    <reaction evidence="1">
        <text>Hydrolysis of alkylated DNA, releasing 3-methyladenine, 3-methylguanine, 7-methylguanine and 7-methyladenine.</text>
        <dbReference type="EC" id="3.2.2.21"/>
    </reaction>
</comment>
<dbReference type="GO" id="GO:0006285">
    <property type="term" value="P:base-excision repair, AP site formation"/>
    <property type="evidence" value="ECO:0007669"/>
    <property type="project" value="TreeGrafter"/>
</dbReference>
<evidence type="ECO:0000313" key="6">
    <source>
        <dbReference type="EMBL" id="QDV42877.1"/>
    </source>
</evidence>
<dbReference type="SMART" id="SM00478">
    <property type="entry name" value="ENDO3c"/>
    <property type="match status" value="1"/>
</dbReference>
<dbReference type="InterPro" id="IPR011257">
    <property type="entry name" value="DNA_glycosylase"/>
</dbReference>
<dbReference type="GO" id="GO:0006307">
    <property type="term" value="P:DNA alkylation repair"/>
    <property type="evidence" value="ECO:0007669"/>
    <property type="project" value="TreeGrafter"/>
</dbReference>
<evidence type="ECO:0000256" key="4">
    <source>
        <dbReference type="ARBA" id="ARBA00023204"/>
    </source>
</evidence>
<dbReference type="GO" id="GO:0043916">
    <property type="term" value="F:DNA-7-methylguanine glycosylase activity"/>
    <property type="evidence" value="ECO:0007669"/>
    <property type="project" value="TreeGrafter"/>
</dbReference>
<dbReference type="GO" id="GO:0008725">
    <property type="term" value="F:DNA-3-methyladenine glycosylase activity"/>
    <property type="evidence" value="ECO:0007669"/>
    <property type="project" value="TreeGrafter"/>
</dbReference>
<dbReference type="PANTHER" id="PTHR43003:SF5">
    <property type="entry name" value="DNA-3-METHYLADENINE GLYCOSYLASE"/>
    <property type="match status" value="1"/>
</dbReference>
<accession>A0A518HQ10</accession>
<keyword evidence="7" id="KW-1185">Reference proteome</keyword>
<protein>
    <recommendedName>
        <fullName evidence="2">DNA-3-methyladenine glycosylase II</fullName>
        <ecNumber evidence="2">3.2.2.21</ecNumber>
    </recommendedName>
</protein>
<keyword evidence="6" id="KW-0378">Hydrolase</keyword>
<dbReference type="KEGG" id="snep:Enr13x_27280"/>
<feature type="domain" description="HhH-GPD" evidence="5">
    <location>
        <begin position="58"/>
        <end position="210"/>
    </location>
</feature>
<dbReference type="InterPro" id="IPR051912">
    <property type="entry name" value="Alkylbase_DNA_Glycosylase/TA"/>
</dbReference>
<dbReference type="Proteomes" id="UP000319004">
    <property type="component" value="Chromosome"/>
</dbReference>
<proteinExistence type="predicted"/>
<dbReference type="GO" id="GO:0005737">
    <property type="term" value="C:cytoplasm"/>
    <property type="evidence" value="ECO:0007669"/>
    <property type="project" value="TreeGrafter"/>
</dbReference>
<keyword evidence="6" id="KW-0326">Glycosidase</keyword>
<dbReference type="EC" id="3.2.2.21" evidence="2"/>
<dbReference type="PANTHER" id="PTHR43003">
    <property type="entry name" value="DNA-3-METHYLADENINE GLYCOSYLASE"/>
    <property type="match status" value="1"/>
</dbReference>
<keyword evidence="3" id="KW-0227">DNA damage</keyword>